<dbReference type="InterPro" id="IPR011706">
    <property type="entry name" value="Cu-oxidase_C"/>
</dbReference>
<name>A0A8H4KYD8_9HYPO</name>
<dbReference type="GO" id="GO:0016491">
    <property type="term" value="F:oxidoreductase activity"/>
    <property type="evidence" value="ECO:0007669"/>
    <property type="project" value="UniProtKB-KW"/>
</dbReference>
<evidence type="ECO:0000256" key="4">
    <source>
        <dbReference type="ARBA" id="ARBA00023008"/>
    </source>
</evidence>
<dbReference type="GO" id="GO:0005507">
    <property type="term" value="F:copper ion binding"/>
    <property type="evidence" value="ECO:0007669"/>
    <property type="project" value="InterPro"/>
</dbReference>
<evidence type="ECO:0000256" key="1">
    <source>
        <dbReference type="ARBA" id="ARBA00010609"/>
    </source>
</evidence>
<reference evidence="12" key="1">
    <citation type="submission" date="2020-01" db="EMBL/GenBank/DDBJ databases">
        <title>Identification and distribution of gene clusters putatively required for synthesis of sphingolipid metabolism inhibitors in phylogenetically diverse species of the filamentous fungus Fusarium.</title>
        <authorList>
            <person name="Kim H.-S."/>
            <person name="Busman M."/>
            <person name="Brown D.W."/>
            <person name="Divon H."/>
            <person name="Uhlig S."/>
            <person name="Proctor R.H."/>
        </authorList>
    </citation>
    <scope>NUCLEOTIDE SEQUENCE</scope>
    <source>
        <strain evidence="12">NRRL 53441</strain>
    </source>
</reference>
<dbReference type="PANTHER" id="PTHR11709">
    <property type="entry name" value="MULTI-COPPER OXIDASE"/>
    <property type="match status" value="1"/>
</dbReference>
<feature type="domain" description="Plastocyanin-like" evidence="8">
    <location>
        <begin position="159"/>
        <end position="317"/>
    </location>
</feature>
<dbReference type="AlphaFoldDB" id="A0A8H4KYD8"/>
<evidence type="ECO:0000313" key="13">
    <source>
        <dbReference type="Proteomes" id="UP000605986"/>
    </source>
</evidence>
<dbReference type="InterPro" id="IPR001117">
    <property type="entry name" value="Cu-oxidase_2nd"/>
</dbReference>
<feature type="signal peptide" evidence="7">
    <location>
        <begin position="1"/>
        <end position="17"/>
    </location>
</feature>
<proteinExistence type="inferred from homology"/>
<dbReference type="Pfam" id="PF00394">
    <property type="entry name" value="Cu-oxidase"/>
    <property type="match status" value="1"/>
</dbReference>
<gene>
    <name evidence="12" type="ORF">F53441_237</name>
</gene>
<feature type="chain" id="PRO_5034788431" evidence="7">
    <location>
        <begin position="18"/>
        <end position="1092"/>
    </location>
</feature>
<comment type="similarity">
    <text evidence="1">Belongs to the multicopper oxidase family.</text>
</comment>
<keyword evidence="2" id="KW-0479">Metal-binding</keyword>
<dbReference type="GO" id="GO:0008270">
    <property type="term" value="F:zinc ion binding"/>
    <property type="evidence" value="ECO:0007669"/>
    <property type="project" value="InterPro"/>
</dbReference>
<feature type="domain" description="Xylanolytic transcriptional activator regulatory" evidence="9">
    <location>
        <begin position="648"/>
        <end position="784"/>
    </location>
</feature>
<dbReference type="Proteomes" id="UP000605986">
    <property type="component" value="Unassembled WGS sequence"/>
</dbReference>
<dbReference type="CDD" id="cd12148">
    <property type="entry name" value="fungal_TF_MHR"/>
    <property type="match status" value="1"/>
</dbReference>
<dbReference type="InterPro" id="IPR045087">
    <property type="entry name" value="Cu-oxidase_fam"/>
</dbReference>
<evidence type="ECO:0000259" key="8">
    <source>
        <dbReference type="Pfam" id="PF00394"/>
    </source>
</evidence>
<dbReference type="CDD" id="cd13873">
    <property type="entry name" value="CuRO_2_AAO_like_2"/>
    <property type="match status" value="1"/>
</dbReference>
<feature type="domain" description="Plastocyanin-like" evidence="11">
    <location>
        <begin position="36"/>
        <end position="150"/>
    </location>
</feature>
<dbReference type="SUPFAM" id="SSF49503">
    <property type="entry name" value="Cupredoxins"/>
    <property type="match status" value="3"/>
</dbReference>
<dbReference type="Gene3D" id="2.60.40.420">
    <property type="entry name" value="Cupredoxins - blue copper proteins"/>
    <property type="match status" value="3"/>
</dbReference>
<dbReference type="CDD" id="cd13895">
    <property type="entry name" value="CuRO_3_AAO_like_2"/>
    <property type="match status" value="1"/>
</dbReference>
<evidence type="ECO:0000256" key="6">
    <source>
        <dbReference type="SAM" id="MobiDB-lite"/>
    </source>
</evidence>
<keyword evidence="3" id="KW-0560">Oxidoreductase</keyword>
<dbReference type="OrthoDB" id="2121828at2759"/>
<dbReference type="GO" id="GO:0006351">
    <property type="term" value="P:DNA-templated transcription"/>
    <property type="evidence" value="ECO:0007669"/>
    <property type="project" value="InterPro"/>
</dbReference>
<keyword evidence="7" id="KW-0732">Signal</keyword>
<feature type="region of interest" description="Disordered" evidence="6">
    <location>
        <begin position="567"/>
        <end position="600"/>
    </location>
</feature>
<evidence type="ECO:0000256" key="2">
    <source>
        <dbReference type="ARBA" id="ARBA00022723"/>
    </source>
</evidence>
<feature type="domain" description="Plastocyanin-like" evidence="10">
    <location>
        <begin position="420"/>
        <end position="546"/>
    </location>
</feature>
<evidence type="ECO:0000259" key="11">
    <source>
        <dbReference type="Pfam" id="PF07732"/>
    </source>
</evidence>
<evidence type="ECO:0000256" key="3">
    <source>
        <dbReference type="ARBA" id="ARBA00023002"/>
    </source>
</evidence>
<comment type="caution">
    <text evidence="12">The sequence shown here is derived from an EMBL/GenBank/DDBJ whole genome shotgun (WGS) entry which is preliminary data.</text>
</comment>
<evidence type="ECO:0000256" key="7">
    <source>
        <dbReference type="SAM" id="SignalP"/>
    </source>
</evidence>
<dbReference type="Pfam" id="PF04082">
    <property type="entry name" value="Fungal_trans"/>
    <property type="match status" value="1"/>
</dbReference>
<dbReference type="NCBIfam" id="TIGR03390">
    <property type="entry name" value="ascorbOXfungal"/>
    <property type="match status" value="1"/>
</dbReference>
<dbReference type="InterPro" id="IPR011707">
    <property type="entry name" value="Cu-oxidase-like_N"/>
</dbReference>
<evidence type="ECO:0000259" key="9">
    <source>
        <dbReference type="Pfam" id="PF04082"/>
    </source>
</evidence>
<evidence type="ECO:0000259" key="10">
    <source>
        <dbReference type="Pfam" id="PF07731"/>
    </source>
</evidence>
<evidence type="ECO:0000256" key="5">
    <source>
        <dbReference type="ARBA" id="ARBA00023242"/>
    </source>
</evidence>
<dbReference type="InterPro" id="IPR007219">
    <property type="entry name" value="XnlR_reg_dom"/>
</dbReference>
<dbReference type="InterPro" id="IPR008972">
    <property type="entry name" value="Cupredoxin"/>
</dbReference>
<evidence type="ECO:0000313" key="12">
    <source>
        <dbReference type="EMBL" id="KAF4457884.1"/>
    </source>
</evidence>
<dbReference type="InterPro" id="IPR035666">
    <property type="entry name" value="MCO_CuRO_3"/>
</dbReference>
<dbReference type="EMBL" id="JAADJG010000008">
    <property type="protein sequence ID" value="KAF4457884.1"/>
    <property type="molecule type" value="Genomic_DNA"/>
</dbReference>
<feature type="compositionally biased region" description="Low complexity" evidence="6">
    <location>
        <begin position="583"/>
        <end position="599"/>
    </location>
</feature>
<dbReference type="GO" id="GO:0003677">
    <property type="term" value="F:DNA binding"/>
    <property type="evidence" value="ECO:0007669"/>
    <property type="project" value="InterPro"/>
</dbReference>
<dbReference type="Pfam" id="PF07731">
    <property type="entry name" value="Cu-oxidase_2"/>
    <property type="match status" value="1"/>
</dbReference>
<keyword evidence="13" id="KW-1185">Reference proteome</keyword>
<organism evidence="12 13">
    <name type="scientific">Fusarium austroafricanum</name>
    <dbReference type="NCBI Taxonomy" id="2364996"/>
    <lineage>
        <taxon>Eukaryota</taxon>
        <taxon>Fungi</taxon>
        <taxon>Dikarya</taxon>
        <taxon>Ascomycota</taxon>
        <taxon>Pezizomycotina</taxon>
        <taxon>Sordariomycetes</taxon>
        <taxon>Hypocreomycetidae</taxon>
        <taxon>Hypocreales</taxon>
        <taxon>Nectriaceae</taxon>
        <taxon>Fusarium</taxon>
        <taxon>Fusarium concolor species complex</taxon>
    </lineage>
</organism>
<keyword evidence="4" id="KW-0186">Copper</keyword>
<dbReference type="Pfam" id="PF07732">
    <property type="entry name" value="Cu-oxidase_3"/>
    <property type="match status" value="1"/>
</dbReference>
<dbReference type="InterPro" id="IPR017762">
    <property type="entry name" value="Multicopper_oxidase_fun"/>
</dbReference>
<keyword evidence="5" id="KW-0539">Nucleus</keyword>
<accession>A0A8H4KYD8</accession>
<dbReference type="PANTHER" id="PTHR11709:SF394">
    <property type="entry name" value="FI03373P-RELATED"/>
    <property type="match status" value="1"/>
</dbReference>
<protein>
    <submittedName>
        <fullName evidence="12">L-ascorbate oxidase</fullName>
    </submittedName>
</protein>
<sequence length="1092" mass="122719">MIFSILPLLSLLALAAAKCKVHDQSFTPDYVLEATLKDIKVNCKSRSSVVFNGTYPGPTLHLKEGETTWIRVYNHVPDQNLTVHWHGISQRAAPFSDGTPLVSQWPIPANHFFDYEIRPEKGDAGSYFYHSHVGFQSLTAHGVLIVKDAKKPRYKYDGDIPLIVGDNYAAEDDTIEAGLLADPFKWSGEPQAITLNGNTGNQSFDAASDKSCQPHVIEVDPGKKYRMRFISATALSMIKLGIDDHDNLTVIEADGSYTKPAIVDHVQVSSGQRYSYLLETKSAKDVCHGGRSQFWVRYESRDRPAQINGYALLKYRCPKAPQLPKTLPKTSPVVLPNKTYDYLEYTLQGLSEENNKAFPRLSEVTRTVTIQINQILTTGQYENGTLNGTVAWAQNGLPWKESVQAEHNQVPYLIQVYETGKTPNYELALEHHGFDPETKAFPAKIGEVLDIVWQNNNGPTGGWDFHPMHIHGYHVYDLGSGNGTYNAQENEKRFKNFTPVLRDTTNLYRYAVKGVPHNTAGWRAWRIRITEENIGAWMMHCHVLQHRPRRKDSQILARGAMQDTFSAPWTPLLKGPRLGNHPTTRTDSTAESSSSSAQDDGVDDFQLLPFTVSLNGVTIESTVASEAFMVFAEYMRPRLPVVGSLSAQVVYETQPFLFWTIIAIVLCRLPEQHNIALFQMLRAPYERLVQETLIDAPLPLCKVQALLLLCNWPLPTEKQWKEPSWLYCGVAIQAARYLSLDRQQTIPSLRVIGVTSGSIRSRINTWLCCFSVSTSLSLHLGLPCPIESELDFSAIHAFLKRQTVPPAFAIEVRIQLVVAKFTSLLNHELADVTSSSFLRLFDTELDALKNEIPPDDEAKSIVEFAILDAKIHIYTLLITKFSANSSSRQILLRTARDIALRIVDIGTRAIRNSPINQEDTSAIRRERCQPKDRHRCLAFATIFLLKFFIRQGSDLPDERQVVANHVAMTQYLCRACTIDPKDEFGRSSSVFEALGRESSSDESKSKLVLNHRMGVSLMFDAVNTAGKIRGKPVGVEDGDGSVQQRIAPSETVHDQSDLTNHPEFLRNFWNDPYTSLLQFDPTTLEGDYPITW</sequence>